<evidence type="ECO:0000256" key="4">
    <source>
        <dbReference type="ARBA" id="ARBA00022741"/>
    </source>
</evidence>
<dbReference type="PANTHER" id="PTHR42781">
    <property type="entry name" value="SPERMIDINE/PUTRESCINE IMPORT ATP-BINDING PROTEIN POTA"/>
    <property type="match status" value="1"/>
</dbReference>
<dbReference type="InterPro" id="IPR050093">
    <property type="entry name" value="ABC_SmlMolc_Importer"/>
</dbReference>
<dbReference type="PROSITE" id="PS00211">
    <property type="entry name" value="ABC_TRANSPORTER_1"/>
    <property type="match status" value="1"/>
</dbReference>
<dbReference type="SMART" id="SM00382">
    <property type="entry name" value="AAA"/>
    <property type="match status" value="1"/>
</dbReference>
<evidence type="ECO:0000256" key="5">
    <source>
        <dbReference type="ARBA" id="ARBA00022840"/>
    </source>
</evidence>
<keyword evidence="3" id="KW-0813">Transport</keyword>
<dbReference type="GeneID" id="24258843"/>
<dbReference type="HOGENOM" id="CLU_000604_1_1_5"/>
<name>A0A068SUL5_NEOGA</name>
<dbReference type="RefSeq" id="WP_038589955.1">
    <property type="nucleotide sequence ID" value="NZ_HG938353.1"/>
</dbReference>
<dbReference type="AlphaFoldDB" id="A0A068SUL5"/>
<reference evidence="8" key="1">
    <citation type="journal article" date="2014" name="BMC Genomics">
        <title>Genome sequencing of two Neorhizobium galegae strains reveals a noeT gene responsible for the unusual acetylation of the nodulation factors.</title>
        <authorList>
            <person name="Osterman J."/>
            <person name="Marsh J."/>
            <person name="Laine P.K."/>
            <person name="Zeng Z."/>
            <person name="Alatalo E."/>
            <person name="Sullivan J.T."/>
            <person name="Young J.P."/>
            <person name="Thomas-Oates J."/>
            <person name="Paulin L."/>
            <person name="Lindstrom K."/>
        </authorList>
    </citation>
    <scope>NUCLEOTIDE SEQUENCE [LARGE SCALE GENOMIC DNA]</scope>
    <source>
        <strain evidence="8">HAMBI 540</strain>
    </source>
</reference>
<dbReference type="InterPro" id="IPR003439">
    <property type="entry name" value="ABC_transporter-like_ATP-bd"/>
</dbReference>
<evidence type="ECO:0000313" key="8">
    <source>
        <dbReference type="Proteomes" id="UP000028181"/>
    </source>
</evidence>
<dbReference type="GO" id="GO:0043190">
    <property type="term" value="C:ATP-binding cassette (ABC) transporter complex"/>
    <property type="evidence" value="ECO:0007669"/>
    <property type="project" value="UniProtKB-ARBA"/>
</dbReference>
<dbReference type="PANTHER" id="PTHR42781:SF4">
    <property type="entry name" value="SPERMIDINE_PUTRESCINE IMPORT ATP-BINDING PROTEIN POTA"/>
    <property type="match status" value="1"/>
</dbReference>
<accession>A0A068SUL5</accession>
<dbReference type="GO" id="GO:0005524">
    <property type="term" value="F:ATP binding"/>
    <property type="evidence" value="ECO:0007669"/>
    <property type="project" value="UniProtKB-KW"/>
</dbReference>
<proteinExistence type="inferred from homology"/>
<comment type="subcellular location">
    <subcellularLocation>
        <location evidence="1">Cell inner membrane</location>
        <topology evidence="1">Peripheral membrane protein</topology>
    </subcellularLocation>
</comment>
<dbReference type="Proteomes" id="UP000028181">
    <property type="component" value="Chromosome I"/>
</dbReference>
<dbReference type="PROSITE" id="PS50893">
    <property type="entry name" value="ABC_TRANSPORTER_2"/>
    <property type="match status" value="1"/>
</dbReference>
<dbReference type="SUPFAM" id="SSF52540">
    <property type="entry name" value="P-loop containing nucleoside triphosphate hydrolases"/>
    <property type="match status" value="1"/>
</dbReference>
<keyword evidence="8" id="KW-1185">Reference proteome</keyword>
<gene>
    <name evidence="7" type="primary">sfuC</name>
    <name evidence="7" type="ORF">RG540_CH32720</name>
</gene>
<dbReference type="GO" id="GO:0140359">
    <property type="term" value="F:ABC-type transporter activity"/>
    <property type="evidence" value="ECO:0007669"/>
    <property type="project" value="UniProtKB-ARBA"/>
</dbReference>
<comment type="similarity">
    <text evidence="2">Belongs to the ABC transporter superfamily.</text>
</comment>
<dbReference type="InterPro" id="IPR017871">
    <property type="entry name" value="ABC_transporter-like_CS"/>
</dbReference>
<keyword evidence="4" id="KW-0547">Nucleotide-binding</keyword>
<feature type="domain" description="ABC transporter" evidence="6">
    <location>
        <begin position="7"/>
        <end position="237"/>
    </location>
</feature>
<sequence>MSDASYLSLEKLTLAYGDSVAVANLDLDIRKGELIALLGPSGCGKTTTMRAIAGLLAVKSGHVRLDGTDITRVPANKRAVGLMFQSYALFPHLSVYENVAFGLKLKGMRGTELDTKVQSGLKSVGLSTFANRKPAELSGGQQQRVALARSMVMEPKVLLLDEPLSNLDARLRLDMRTELQRVQKETGVTMIFVTHDQAEALALADRIVVMKSGKIEQIGSPEDIYNRPTSSFVADFVGFENIFPLENGKMKTGAGLIDLSGDLSSHLSSGAPSAAGLAWRPRMVTLGTGPFQGTVRGTSFAGDSREYLLDTALGPIKAEVEASQPAHALGDALTFDLPAEKAAPLLRFV</sequence>
<dbReference type="EMBL" id="HG938353">
    <property type="protein sequence ID" value="CDN49436.1"/>
    <property type="molecule type" value="Genomic_DNA"/>
</dbReference>
<dbReference type="Pfam" id="PF00005">
    <property type="entry name" value="ABC_tran"/>
    <property type="match status" value="1"/>
</dbReference>
<keyword evidence="5 7" id="KW-0067">ATP-binding</keyword>
<dbReference type="GO" id="GO:0016887">
    <property type="term" value="F:ATP hydrolysis activity"/>
    <property type="evidence" value="ECO:0007669"/>
    <property type="project" value="InterPro"/>
</dbReference>
<dbReference type="KEGG" id="ngg:RG540_CH32720"/>
<dbReference type="Gene3D" id="3.40.50.300">
    <property type="entry name" value="P-loop containing nucleotide triphosphate hydrolases"/>
    <property type="match status" value="1"/>
</dbReference>
<evidence type="ECO:0000256" key="1">
    <source>
        <dbReference type="ARBA" id="ARBA00004417"/>
    </source>
</evidence>
<dbReference type="PATRIC" id="fig|1028800.3.peg.3322"/>
<dbReference type="eggNOG" id="COG3842">
    <property type="taxonomic scope" value="Bacteria"/>
</dbReference>
<dbReference type="InterPro" id="IPR003593">
    <property type="entry name" value="AAA+_ATPase"/>
</dbReference>
<dbReference type="InterPro" id="IPR027417">
    <property type="entry name" value="P-loop_NTPase"/>
</dbReference>
<dbReference type="OrthoDB" id="9802264at2"/>
<protein>
    <submittedName>
        <fullName evidence="7">Iron(III)-transport ATP-binding protein SfuC</fullName>
    </submittedName>
</protein>
<organism evidence="7 8">
    <name type="scientific">Neorhizobium galegae bv. orientalis str. HAMBI 540</name>
    <dbReference type="NCBI Taxonomy" id="1028800"/>
    <lineage>
        <taxon>Bacteria</taxon>
        <taxon>Pseudomonadati</taxon>
        <taxon>Pseudomonadota</taxon>
        <taxon>Alphaproteobacteria</taxon>
        <taxon>Hyphomicrobiales</taxon>
        <taxon>Rhizobiaceae</taxon>
        <taxon>Rhizobium/Agrobacterium group</taxon>
        <taxon>Neorhizobium</taxon>
    </lineage>
</organism>
<dbReference type="FunFam" id="3.40.50.300:FF:000042">
    <property type="entry name" value="Maltose/maltodextrin ABC transporter, ATP-binding protein"/>
    <property type="match status" value="1"/>
</dbReference>
<evidence type="ECO:0000256" key="2">
    <source>
        <dbReference type="ARBA" id="ARBA00005417"/>
    </source>
</evidence>
<evidence type="ECO:0000313" key="7">
    <source>
        <dbReference type="EMBL" id="CDN49436.1"/>
    </source>
</evidence>
<evidence type="ECO:0000259" key="6">
    <source>
        <dbReference type="PROSITE" id="PS50893"/>
    </source>
</evidence>
<evidence type="ECO:0000256" key="3">
    <source>
        <dbReference type="ARBA" id="ARBA00022448"/>
    </source>
</evidence>